<dbReference type="Gene3D" id="4.10.240.10">
    <property type="entry name" value="Zn(2)-C6 fungal-type DNA-binding domain"/>
    <property type="match status" value="1"/>
</dbReference>
<protein>
    <submittedName>
        <fullName evidence="10">Fungal transcriptional regulatory protein, N-terminal</fullName>
    </submittedName>
</protein>
<feature type="compositionally biased region" description="Polar residues" evidence="8">
    <location>
        <begin position="22"/>
        <end position="46"/>
    </location>
</feature>
<dbReference type="CDD" id="cd00067">
    <property type="entry name" value="GAL4"/>
    <property type="match status" value="1"/>
</dbReference>
<evidence type="ECO:0000256" key="5">
    <source>
        <dbReference type="ARBA" id="ARBA00023125"/>
    </source>
</evidence>
<keyword evidence="2" id="KW-0479">Metal-binding</keyword>
<feature type="domain" description="Zn(2)-C6 fungal-type" evidence="9">
    <location>
        <begin position="74"/>
        <end position="103"/>
    </location>
</feature>
<dbReference type="InterPro" id="IPR001138">
    <property type="entry name" value="Zn2Cys6_DnaBD"/>
</dbReference>
<dbReference type="GO" id="GO:0000981">
    <property type="term" value="F:DNA-binding transcription factor activity, RNA polymerase II-specific"/>
    <property type="evidence" value="ECO:0007669"/>
    <property type="project" value="InterPro"/>
</dbReference>
<feature type="region of interest" description="Disordered" evidence="8">
    <location>
        <begin position="354"/>
        <end position="379"/>
    </location>
</feature>
<dbReference type="Pfam" id="PF00172">
    <property type="entry name" value="Zn_clus"/>
    <property type="match status" value="1"/>
</dbReference>
<dbReference type="EMBL" id="HG793137">
    <property type="protein sequence ID" value="CRL20197.1"/>
    <property type="molecule type" value="Genomic_DNA"/>
</dbReference>
<dbReference type="CDD" id="cd14723">
    <property type="entry name" value="ZIP_Ppr1"/>
    <property type="match status" value="1"/>
</dbReference>
<evidence type="ECO:0000259" key="9">
    <source>
        <dbReference type="PROSITE" id="PS50048"/>
    </source>
</evidence>
<dbReference type="InterPro" id="IPR052202">
    <property type="entry name" value="Yeast_MetPath_Reg"/>
</dbReference>
<dbReference type="GO" id="GO:0005634">
    <property type="term" value="C:nucleus"/>
    <property type="evidence" value="ECO:0007669"/>
    <property type="project" value="UniProtKB-SubCell"/>
</dbReference>
<name>A0A0G4P1J8_PENC3</name>
<keyword evidence="7" id="KW-0539">Nucleus</keyword>
<feature type="region of interest" description="Disordered" evidence="8">
    <location>
        <begin position="1"/>
        <end position="71"/>
    </location>
</feature>
<dbReference type="GO" id="GO:0043565">
    <property type="term" value="F:sequence-specific DNA binding"/>
    <property type="evidence" value="ECO:0007669"/>
    <property type="project" value="TreeGrafter"/>
</dbReference>
<dbReference type="PANTHER" id="PTHR47782">
    <property type="entry name" value="ZN(II)2CYS6 TRANSCRIPTION FACTOR (EUROFUNG)-RELATED"/>
    <property type="match status" value="1"/>
</dbReference>
<evidence type="ECO:0000256" key="1">
    <source>
        <dbReference type="ARBA" id="ARBA00004123"/>
    </source>
</evidence>
<dbReference type="InterPro" id="IPR036864">
    <property type="entry name" value="Zn2-C6_fun-type_DNA-bd_sf"/>
</dbReference>
<evidence type="ECO:0000256" key="2">
    <source>
        <dbReference type="ARBA" id="ARBA00022723"/>
    </source>
</evidence>
<dbReference type="GO" id="GO:0045944">
    <property type="term" value="P:positive regulation of transcription by RNA polymerase II"/>
    <property type="evidence" value="ECO:0007669"/>
    <property type="project" value="TreeGrafter"/>
</dbReference>
<keyword evidence="3" id="KW-0862">Zinc</keyword>
<dbReference type="GO" id="GO:0008270">
    <property type="term" value="F:zinc ion binding"/>
    <property type="evidence" value="ECO:0007669"/>
    <property type="project" value="InterPro"/>
</dbReference>
<evidence type="ECO:0000256" key="6">
    <source>
        <dbReference type="ARBA" id="ARBA00023163"/>
    </source>
</evidence>
<proteinExistence type="predicted"/>
<sequence length="410" mass="46311">MLKHPSPTSSSSSSLENKRSPLPNSKSSIKPNRKTLPTSPPLTSDQNPTPTPNPKSNNQTTTEPPAPPFRSVSACNRCRLRKHRCDQRLPRCESCEKAQVRCVGYDPLTKQEVPRSYVAFLESRVNYLNQVLIDHGIGFKPAIAYDEEEALKMEAGQSPRFESRGLRDARELPEQMQSQTQMGMGMGMGARMSRKRKLTQYTEDTIPTRQVKRLAQLNVLLTELLTDGCQHRECVRDPARGYMRAARRHRVQDDLLEQRLPWSPRSFESIDHSDSRTTRSVSPVSLHEPYQYPRTAAGRGSSLLSAETVLRSDHGRETHDTKGQPGIEIDLGDFESEIPNIKPVAGGDEVRKTNVVRRLNGSSRASSPEREGRSSPEPKFDIAADLLRGRRERERANYDLLDEFLVDWAE</sequence>
<keyword evidence="11" id="KW-1185">Reference proteome</keyword>
<reference evidence="10 11" key="1">
    <citation type="journal article" date="2014" name="Nat. Commun.">
        <title>Multiple recent horizontal transfers of a large genomic region in cheese making fungi.</title>
        <authorList>
            <person name="Cheeseman K."/>
            <person name="Ropars J."/>
            <person name="Renault P."/>
            <person name="Dupont J."/>
            <person name="Gouzy J."/>
            <person name="Branca A."/>
            <person name="Abraham A.L."/>
            <person name="Ceppi M."/>
            <person name="Conseiller E."/>
            <person name="Debuchy R."/>
            <person name="Malagnac F."/>
            <person name="Goarin A."/>
            <person name="Silar P."/>
            <person name="Lacoste S."/>
            <person name="Sallet E."/>
            <person name="Bensimon A."/>
            <person name="Giraud T."/>
            <person name="Brygoo Y."/>
        </authorList>
    </citation>
    <scope>NUCLEOTIDE SEQUENCE [LARGE SCALE GENOMIC DNA]</scope>
    <source>
        <strain evidence="11">FM 013</strain>
    </source>
</reference>
<dbReference type="FunFam" id="4.10.240.10:FF:000006">
    <property type="entry name" value="Positive regulator of purine utilization"/>
    <property type="match status" value="1"/>
</dbReference>
<evidence type="ECO:0000256" key="4">
    <source>
        <dbReference type="ARBA" id="ARBA00023015"/>
    </source>
</evidence>
<dbReference type="Proteomes" id="UP000053732">
    <property type="component" value="Unassembled WGS sequence"/>
</dbReference>
<dbReference type="PANTHER" id="PTHR47782:SF1">
    <property type="entry name" value="PYRIMIDINE PATHWAY REGULATORY PROTEIN 1"/>
    <property type="match status" value="1"/>
</dbReference>
<keyword evidence="4" id="KW-0805">Transcription regulation</keyword>
<evidence type="ECO:0000256" key="3">
    <source>
        <dbReference type="ARBA" id="ARBA00022833"/>
    </source>
</evidence>
<keyword evidence="6" id="KW-0804">Transcription</keyword>
<dbReference type="PROSITE" id="PS50048">
    <property type="entry name" value="ZN2_CY6_FUNGAL_2"/>
    <property type="match status" value="1"/>
</dbReference>
<dbReference type="STRING" id="1429867.A0A0G4P1J8"/>
<dbReference type="PROSITE" id="PS00463">
    <property type="entry name" value="ZN2_CY6_FUNGAL_1"/>
    <property type="match status" value="1"/>
</dbReference>
<organism evidence="10 11">
    <name type="scientific">Penicillium camemberti (strain FM 013)</name>
    <dbReference type="NCBI Taxonomy" id="1429867"/>
    <lineage>
        <taxon>Eukaryota</taxon>
        <taxon>Fungi</taxon>
        <taxon>Dikarya</taxon>
        <taxon>Ascomycota</taxon>
        <taxon>Pezizomycotina</taxon>
        <taxon>Eurotiomycetes</taxon>
        <taxon>Eurotiomycetidae</taxon>
        <taxon>Eurotiales</taxon>
        <taxon>Aspergillaceae</taxon>
        <taxon>Penicillium</taxon>
    </lineage>
</organism>
<evidence type="ECO:0000313" key="11">
    <source>
        <dbReference type="Proteomes" id="UP000053732"/>
    </source>
</evidence>
<dbReference type="SMART" id="SM00066">
    <property type="entry name" value="GAL4"/>
    <property type="match status" value="1"/>
</dbReference>
<comment type="subcellular location">
    <subcellularLocation>
        <location evidence="1">Nucleus</location>
    </subcellularLocation>
</comment>
<feature type="compositionally biased region" description="Basic and acidic residues" evidence="8">
    <location>
        <begin position="367"/>
        <end position="379"/>
    </location>
</feature>
<evidence type="ECO:0000256" key="7">
    <source>
        <dbReference type="ARBA" id="ARBA00023242"/>
    </source>
</evidence>
<dbReference type="AlphaFoldDB" id="A0A0G4P1J8"/>
<evidence type="ECO:0000256" key="8">
    <source>
        <dbReference type="SAM" id="MobiDB-lite"/>
    </source>
</evidence>
<feature type="compositionally biased region" description="Low complexity" evidence="8">
    <location>
        <begin position="1"/>
        <end position="14"/>
    </location>
</feature>
<evidence type="ECO:0000313" key="10">
    <source>
        <dbReference type="EMBL" id="CRL20197.1"/>
    </source>
</evidence>
<accession>A0A0G4P1J8</accession>
<dbReference type="SUPFAM" id="SSF57701">
    <property type="entry name" value="Zn2/Cys6 DNA-binding domain"/>
    <property type="match status" value="1"/>
</dbReference>
<keyword evidence="5" id="KW-0238">DNA-binding</keyword>
<gene>
    <name evidence="10" type="ORF">PCAMFM013_S004g000137</name>
</gene>